<dbReference type="PANTHER" id="PTHR43377">
    <property type="entry name" value="BILIVERDIN REDUCTASE A"/>
    <property type="match status" value="1"/>
</dbReference>
<proteinExistence type="predicted"/>
<sequence length="350" mass="38816">MLNIVVVGPGLMGKQHIERIEATSGMVLSAVVAPASSVNRDYVARLNVPMFSDLGRCIEFQKPDGVIIASPNKFHTEQAIVCIKHDIPVLIEKPLATCLKEGRRIVDFAKERDFVHKVMVGHHRAYSPLIQHACRIIESGRVGSLVTVQGSAQFYKPECYFVEGEWRTRLGGGPILINMIHEVGNLRKLIGEIESVQVISSSERRGYEVEDTAVMNFRFENGVLGSFVLSDTAASTQSWELTSAENPSYPHYAEENCYSISGTLGTLDIPTMNIKAYASSDTASWMEAFDEYDAPVDRQDPLLLQLEHFKQMLNGDEGPVVSVWDGYCNLAVVEAIKQAEESGCLERVVY</sequence>
<dbReference type="Gene3D" id="3.40.50.720">
    <property type="entry name" value="NAD(P)-binding Rossmann-like Domain"/>
    <property type="match status" value="1"/>
</dbReference>
<accession>A0ABU9TTN6</accession>
<evidence type="ECO:0000259" key="2">
    <source>
        <dbReference type="Pfam" id="PF22725"/>
    </source>
</evidence>
<dbReference type="Gene3D" id="3.30.360.10">
    <property type="entry name" value="Dihydrodipicolinate Reductase, domain 2"/>
    <property type="match status" value="1"/>
</dbReference>
<name>A0ABU9TTN6_9GAMM</name>
<dbReference type="RefSeq" id="WP_342854399.1">
    <property type="nucleotide sequence ID" value="NZ_JBBMRA010000007.1"/>
</dbReference>
<feature type="domain" description="GFO/IDH/MocA-like oxidoreductase" evidence="2">
    <location>
        <begin position="131"/>
        <end position="267"/>
    </location>
</feature>
<comment type="caution">
    <text evidence="3">The sequence shown here is derived from an EMBL/GenBank/DDBJ whole genome shotgun (WGS) entry which is preliminary data.</text>
</comment>
<feature type="domain" description="Gfo/Idh/MocA-like oxidoreductase N-terminal" evidence="1">
    <location>
        <begin position="2"/>
        <end position="121"/>
    </location>
</feature>
<evidence type="ECO:0000259" key="1">
    <source>
        <dbReference type="Pfam" id="PF01408"/>
    </source>
</evidence>
<dbReference type="InterPro" id="IPR055170">
    <property type="entry name" value="GFO_IDH_MocA-like_dom"/>
</dbReference>
<keyword evidence="4" id="KW-1185">Reference proteome</keyword>
<dbReference type="InterPro" id="IPR051450">
    <property type="entry name" value="Gfo/Idh/MocA_Oxidoreductases"/>
</dbReference>
<reference evidence="3 4" key="1">
    <citation type="submission" date="2024-03" db="EMBL/GenBank/DDBJ databases">
        <title>Community enrichment and isolation of bacterial strains for fucoidan degradation.</title>
        <authorList>
            <person name="Sichert A."/>
        </authorList>
    </citation>
    <scope>NUCLEOTIDE SEQUENCE [LARGE SCALE GENOMIC DNA]</scope>
    <source>
        <strain evidence="3 4">AS76</strain>
    </source>
</reference>
<dbReference type="Pfam" id="PF01408">
    <property type="entry name" value="GFO_IDH_MocA"/>
    <property type="match status" value="1"/>
</dbReference>
<dbReference type="SUPFAM" id="SSF51735">
    <property type="entry name" value="NAD(P)-binding Rossmann-fold domains"/>
    <property type="match status" value="1"/>
</dbReference>
<organism evidence="3 4">
    <name type="scientific">Neptuniibacter pectenicola</name>
    <dbReference type="NCBI Taxonomy" id="1806669"/>
    <lineage>
        <taxon>Bacteria</taxon>
        <taxon>Pseudomonadati</taxon>
        <taxon>Pseudomonadota</taxon>
        <taxon>Gammaproteobacteria</taxon>
        <taxon>Oceanospirillales</taxon>
        <taxon>Oceanospirillaceae</taxon>
        <taxon>Neptuniibacter</taxon>
    </lineage>
</organism>
<gene>
    <name evidence="3" type="ORF">WNY58_09465</name>
</gene>
<evidence type="ECO:0000313" key="3">
    <source>
        <dbReference type="EMBL" id="MEM5536614.1"/>
    </source>
</evidence>
<dbReference type="PANTHER" id="PTHR43377:SF8">
    <property type="entry name" value="BLR3664 PROTEIN"/>
    <property type="match status" value="1"/>
</dbReference>
<dbReference type="SUPFAM" id="SSF55347">
    <property type="entry name" value="Glyceraldehyde-3-phosphate dehydrogenase-like, C-terminal domain"/>
    <property type="match status" value="1"/>
</dbReference>
<dbReference type="InterPro" id="IPR036291">
    <property type="entry name" value="NAD(P)-bd_dom_sf"/>
</dbReference>
<evidence type="ECO:0000313" key="4">
    <source>
        <dbReference type="Proteomes" id="UP001449225"/>
    </source>
</evidence>
<dbReference type="InterPro" id="IPR000683">
    <property type="entry name" value="Gfo/Idh/MocA-like_OxRdtase_N"/>
</dbReference>
<dbReference type="Pfam" id="PF22725">
    <property type="entry name" value="GFO_IDH_MocA_C3"/>
    <property type="match status" value="1"/>
</dbReference>
<protein>
    <submittedName>
        <fullName evidence="3">Gfo/Idh/MocA family oxidoreductase</fullName>
    </submittedName>
</protein>
<dbReference type="Proteomes" id="UP001449225">
    <property type="component" value="Unassembled WGS sequence"/>
</dbReference>
<dbReference type="EMBL" id="JBBMRA010000007">
    <property type="protein sequence ID" value="MEM5536614.1"/>
    <property type="molecule type" value="Genomic_DNA"/>
</dbReference>